<evidence type="ECO:0000313" key="2">
    <source>
        <dbReference type="Proteomes" id="UP000014975"/>
    </source>
</evidence>
<dbReference type="InterPro" id="IPR015946">
    <property type="entry name" value="KH_dom-like_a/b"/>
</dbReference>
<proteinExistence type="predicted"/>
<dbReference type="PANTHER" id="PTHR35368">
    <property type="entry name" value="HYDROPEROXIDE REDUCTASE"/>
    <property type="match status" value="1"/>
</dbReference>
<evidence type="ECO:0000313" key="1">
    <source>
        <dbReference type="EMBL" id="EPR36122.1"/>
    </source>
</evidence>
<organism evidence="1 2">
    <name type="scientific">Alkalidesulfovibrio alkalitolerans DSM 16529</name>
    <dbReference type="NCBI Taxonomy" id="1121439"/>
    <lineage>
        <taxon>Bacteria</taxon>
        <taxon>Pseudomonadati</taxon>
        <taxon>Thermodesulfobacteriota</taxon>
        <taxon>Desulfovibrionia</taxon>
        <taxon>Desulfovibrionales</taxon>
        <taxon>Desulfovibrionaceae</taxon>
        <taxon>Alkalidesulfovibrio</taxon>
    </lineage>
</organism>
<dbReference type="InterPro" id="IPR052924">
    <property type="entry name" value="OsmC/Ohr_hydroprdx_reductase"/>
</dbReference>
<comment type="caution">
    <text evidence="1">The sequence shown here is derived from an EMBL/GenBank/DDBJ whole genome shotgun (WGS) entry which is preliminary data.</text>
</comment>
<dbReference type="EMBL" id="ATHI01000001">
    <property type="protein sequence ID" value="EPR36122.1"/>
    <property type="molecule type" value="Genomic_DNA"/>
</dbReference>
<protein>
    <submittedName>
        <fullName evidence="1">OsmC family protein</fullName>
    </submittedName>
</protein>
<sequence>MAENIFNGVNVDALVQTIEAVKKDPQIGEFKFRVRNTWQDGTLNRATVKGFYGAKEEHPDRAGRLEYDIDEPPVLMGNDRGPNPVEYLLVGLSGCVTTSLVAHAAARGIKLNSVASELEGDIDLRGFMDIDPNVPVGYKEIRITFAIDADATRDQIEELAEFAKNHSPVAGTIMNATPVTVKVKKA</sequence>
<gene>
    <name evidence="1" type="ORF">dsat_1650</name>
</gene>
<dbReference type="PATRIC" id="fig|1121439.3.peg.31"/>
<dbReference type="PANTHER" id="PTHR35368:SF1">
    <property type="entry name" value="HYDROPEROXIDE REDUCTASE"/>
    <property type="match status" value="1"/>
</dbReference>
<dbReference type="InterPro" id="IPR036102">
    <property type="entry name" value="OsmC/Ohrsf"/>
</dbReference>
<dbReference type="AlphaFoldDB" id="S7TFX4"/>
<dbReference type="eggNOG" id="COG1765">
    <property type="taxonomic scope" value="Bacteria"/>
</dbReference>
<dbReference type="Proteomes" id="UP000014975">
    <property type="component" value="Unassembled WGS sequence"/>
</dbReference>
<accession>S7TFX4</accession>
<dbReference type="STRING" id="1121439.dsat_1650"/>
<dbReference type="OrthoDB" id="5356953at2"/>
<dbReference type="SUPFAM" id="SSF82784">
    <property type="entry name" value="OsmC-like"/>
    <property type="match status" value="1"/>
</dbReference>
<dbReference type="Gene3D" id="3.30.300.20">
    <property type="match status" value="1"/>
</dbReference>
<reference evidence="1 2" key="1">
    <citation type="journal article" date="2013" name="Genome Announc.">
        <title>Draft genome sequences for three mercury-methylating, sulfate-reducing bacteria.</title>
        <authorList>
            <person name="Brown S.D."/>
            <person name="Hurt R.A.Jr."/>
            <person name="Gilmour C.C."/>
            <person name="Elias D.A."/>
        </authorList>
    </citation>
    <scope>NUCLEOTIDE SEQUENCE [LARGE SCALE GENOMIC DNA]</scope>
    <source>
        <strain evidence="1 2">DSM 16529</strain>
    </source>
</reference>
<dbReference type="RefSeq" id="WP_020885536.1">
    <property type="nucleotide sequence ID" value="NZ_ATHI01000001.1"/>
</dbReference>
<dbReference type="Pfam" id="PF02566">
    <property type="entry name" value="OsmC"/>
    <property type="match status" value="1"/>
</dbReference>
<keyword evidence="2" id="KW-1185">Reference proteome</keyword>
<dbReference type="InterPro" id="IPR003718">
    <property type="entry name" value="OsmC/Ohr_fam"/>
</dbReference>
<name>S7TFX4_9BACT</name>